<organism evidence="1 2">
    <name type="scientific">Eiseniibacteriota bacterium</name>
    <dbReference type="NCBI Taxonomy" id="2212470"/>
    <lineage>
        <taxon>Bacteria</taxon>
        <taxon>Candidatus Eiseniibacteriota</taxon>
    </lineage>
</organism>
<dbReference type="AlphaFoldDB" id="A0A849SQ94"/>
<dbReference type="Proteomes" id="UP000580839">
    <property type="component" value="Unassembled WGS sequence"/>
</dbReference>
<protein>
    <recommendedName>
        <fullName evidence="3">Lipocalin-like domain-containing protein</fullName>
    </recommendedName>
</protein>
<sequence length="57" mass="5665">MGNGPVLSPVLGSWNSLRVLSPDAIELPDGSLVMAACGQANAGSGVPAGSIGFWRSP</sequence>
<evidence type="ECO:0008006" key="3">
    <source>
        <dbReference type="Google" id="ProtNLM"/>
    </source>
</evidence>
<name>A0A849SQ94_UNCEI</name>
<reference evidence="1 2" key="1">
    <citation type="submission" date="2020-04" db="EMBL/GenBank/DDBJ databases">
        <title>Metagenomic profiling of ammonia- and methane-oxidizing microorganisms in a Dutch drinking water treatment plant.</title>
        <authorList>
            <person name="Poghosyan L."/>
            <person name="Leucker S."/>
        </authorList>
    </citation>
    <scope>NUCLEOTIDE SEQUENCE [LARGE SCALE GENOMIC DNA]</scope>
    <source>
        <strain evidence="1">S-RSF-IL-03</strain>
    </source>
</reference>
<dbReference type="EMBL" id="JABFRW010000055">
    <property type="protein sequence ID" value="NOT33570.1"/>
    <property type="molecule type" value="Genomic_DNA"/>
</dbReference>
<accession>A0A849SQ94</accession>
<proteinExistence type="predicted"/>
<gene>
    <name evidence="1" type="ORF">HOP12_05290</name>
</gene>
<evidence type="ECO:0000313" key="1">
    <source>
        <dbReference type="EMBL" id="NOT33570.1"/>
    </source>
</evidence>
<comment type="caution">
    <text evidence="1">The sequence shown here is derived from an EMBL/GenBank/DDBJ whole genome shotgun (WGS) entry which is preliminary data.</text>
</comment>
<evidence type="ECO:0000313" key="2">
    <source>
        <dbReference type="Proteomes" id="UP000580839"/>
    </source>
</evidence>